<dbReference type="EMBL" id="AUNC01000056">
    <property type="protein sequence ID" value="KEO52083.1"/>
    <property type="molecule type" value="Genomic_DNA"/>
</dbReference>
<protein>
    <recommendedName>
        <fullName evidence="3">D-isomer specific 2-hydroxyacid dehydrogenase NAD-binding domain-containing protein</fullName>
    </recommendedName>
</protein>
<sequence>MKFCEISENIKTKNNNHIWEDFVKVVFHGANASTFHPGFAELLDAAHELVLLPDHLGSEADREAYATADVIIGIRFDDSFPTPRNLKLYQVPGAGYDGIRVSDLPVDADLCNCFGHEIAIAEYAMCALLSRHVPLGDADARLRKGDWKYWAGGPSGMRTELGSTTIGILGYGHIGKAIAQRAKAFGMRVHVANRSRPEDQSQIDAFHAIDDFREMLAHVDVVVNTLPLAANTTGLVDGKAFASMKPTAVFMNVGRGGVVDEEALFGALKDGLIEHAFIDTWYQYPSGPDAVTYPSRLPFHELGNITMTPHMSGWTHGTIERRRNVMADNVNRICQGLAPVNRIAK</sequence>
<dbReference type="CDD" id="cd12165">
    <property type="entry name" value="2-Hacid_dh_6"/>
    <property type="match status" value="1"/>
</dbReference>
<dbReference type="SUPFAM" id="SSF52283">
    <property type="entry name" value="Formate/glycerate dehydrogenase catalytic domain-like"/>
    <property type="match status" value="1"/>
</dbReference>
<evidence type="ECO:0000313" key="5">
    <source>
        <dbReference type="Proteomes" id="UP000027463"/>
    </source>
</evidence>
<keyword evidence="1" id="KW-0560">Oxidoreductase</keyword>
<keyword evidence="2" id="KW-0520">NAD</keyword>
<dbReference type="Gene3D" id="3.40.50.720">
    <property type="entry name" value="NAD(P)-binding Rossmann-like Domain"/>
    <property type="match status" value="2"/>
</dbReference>
<organism evidence="4 5">
    <name type="scientific">Thalassospira permensis NBRC 106175</name>
    <dbReference type="NCBI Taxonomy" id="1353532"/>
    <lineage>
        <taxon>Bacteria</taxon>
        <taxon>Pseudomonadati</taxon>
        <taxon>Pseudomonadota</taxon>
        <taxon>Alphaproteobacteria</taxon>
        <taxon>Rhodospirillales</taxon>
        <taxon>Thalassospiraceae</taxon>
        <taxon>Thalassospira</taxon>
    </lineage>
</organism>
<gene>
    <name evidence="4" type="ORF">SMB34_08190</name>
</gene>
<proteinExistence type="predicted"/>
<dbReference type="InterPro" id="IPR036291">
    <property type="entry name" value="NAD(P)-bd_dom_sf"/>
</dbReference>
<dbReference type="PANTHER" id="PTHR10996:SF178">
    <property type="entry name" value="2-HYDROXYACID DEHYDROGENASE YGL185C-RELATED"/>
    <property type="match status" value="1"/>
</dbReference>
<evidence type="ECO:0000313" key="4">
    <source>
        <dbReference type="EMBL" id="KEO52083.1"/>
    </source>
</evidence>
<name>A0ABR4TIW5_9PROT</name>
<dbReference type="Proteomes" id="UP000027463">
    <property type="component" value="Unassembled WGS sequence"/>
</dbReference>
<dbReference type="InterPro" id="IPR006140">
    <property type="entry name" value="D-isomer_DH_NAD-bd"/>
</dbReference>
<dbReference type="InterPro" id="IPR029753">
    <property type="entry name" value="D-isomer_DH_CS"/>
</dbReference>
<evidence type="ECO:0000256" key="2">
    <source>
        <dbReference type="ARBA" id="ARBA00023027"/>
    </source>
</evidence>
<comment type="caution">
    <text evidence="4">The sequence shown here is derived from an EMBL/GenBank/DDBJ whole genome shotgun (WGS) entry which is preliminary data.</text>
</comment>
<evidence type="ECO:0000259" key="3">
    <source>
        <dbReference type="Pfam" id="PF02826"/>
    </source>
</evidence>
<dbReference type="SUPFAM" id="SSF51735">
    <property type="entry name" value="NAD(P)-binding Rossmann-fold domains"/>
    <property type="match status" value="1"/>
</dbReference>
<reference evidence="4 5" key="1">
    <citation type="submission" date="2013-07" db="EMBL/GenBank/DDBJ databases">
        <title>Thalassospira permensis NBRC 106175 Genome Sequencing.</title>
        <authorList>
            <person name="Lai Q."/>
            <person name="Shao Z."/>
        </authorList>
    </citation>
    <scope>NUCLEOTIDE SEQUENCE [LARGE SCALE GENOMIC DNA]</scope>
    <source>
        <strain evidence="4 5">NBRC 106175</strain>
    </source>
</reference>
<dbReference type="InterPro" id="IPR050223">
    <property type="entry name" value="D-isomer_2-hydroxyacid_DH"/>
</dbReference>
<dbReference type="PANTHER" id="PTHR10996">
    <property type="entry name" value="2-HYDROXYACID DEHYDROGENASE-RELATED"/>
    <property type="match status" value="1"/>
</dbReference>
<dbReference type="Pfam" id="PF02826">
    <property type="entry name" value="2-Hacid_dh_C"/>
    <property type="match status" value="1"/>
</dbReference>
<dbReference type="PROSITE" id="PS00671">
    <property type="entry name" value="D_2_HYDROXYACID_DH_3"/>
    <property type="match status" value="1"/>
</dbReference>
<keyword evidence="5" id="KW-1185">Reference proteome</keyword>
<feature type="domain" description="D-isomer specific 2-hydroxyacid dehydrogenase NAD-binding" evidence="3">
    <location>
        <begin position="131"/>
        <end position="312"/>
    </location>
</feature>
<accession>A0ABR4TIW5</accession>
<evidence type="ECO:0000256" key="1">
    <source>
        <dbReference type="ARBA" id="ARBA00023002"/>
    </source>
</evidence>